<protein>
    <submittedName>
        <fullName evidence="2">Phosphopantetheine-binding protein</fullName>
    </submittedName>
</protein>
<organism evidence="2 3">
    <name type="scientific">Pseudobowmanella zhangzhouensis</name>
    <dbReference type="NCBI Taxonomy" id="1537679"/>
    <lineage>
        <taxon>Bacteria</taxon>
        <taxon>Pseudomonadati</taxon>
        <taxon>Pseudomonadota</taxon>
        <taxon>Gammaproteobacteria</taxon>
        <taxon>Alteromonadales</taxon>
        <taxon>Alteromonadaceae</taxon>
    </lineage>
</organism>
<dbReference type="Gene3D" id="1.10.1200.10">
    <property type="entry name" value="ACP-like"/>
    <property type="match status" value="1"/>
</dbReference>
<dbReference type="Pfam" id="PF00550">
    <property type="entry name" value="PP-binding"/>
    <property type="match status" value="1"/>
</dbReference>
<sequence length="82" mass="8909">MSYVKDAINIVCDVLAMHDRKAEFDENTLLLGAIPEFDSMAVVGVITAMEEEFGFSVDDDEISADVFASVGSLAAFIEDKDN</sequence>
<dbReference type="Proteomes" id="UP001596364">
    <property type="component" value="Unassembled WGS sequence"/>
</dbReference>
<proteinExistence type="predicted"/>
<dbReference type="InterPro" id="IPR009081">
    <property type="entry name" value="PP-bd_ACP"/>
</dbReference>
<dbReference type="EMBL" id="JBHSUS010000001">
    <property type="protein sequence ID" value="MFC6438703.1"/>
    <property type="molecule type" value="Genomic_DNA"/>
</dbReference>
<evidence type="ECO:0000313" key="2">
    <source>
        <dbReference type="EMBL" id="MFC6438703.1"/>
    </source>
</evidence>
<accession>A0ABW1XF58</accession>
<reference evidence="3" key="1">
    <citation type="journal article" date="2019" name="Int. J. Syst. Evol. Microbiol.">
        <title>The Global Catalogue of Microorganisms (GCM) 10K type strain sequencing project: providing services to taxonomists for standard genome sequencing and annotation.</title>
        <authorList>
            <consortium name="The Broad Institute Genomics Platform"/>
            <consortium name="The Broad Institute Genome Sequencing Center for Infectious Disease"/>
            <person name="Wu L."/>
            <person name="Ma J."/>
        </authorList>
    </citation>
    <scope>NUCLEOTIDE SEQUENCE [LARGE SCALE GENOMIC DNA]</scope>
    <source>
        <strain evidence="3">CGMCC 1.16031</strain>
    </source>
</reference>
<dbReference type="SUPFAM" id="SSF47336">
    <property type="entry name" value="ACP-like"/>
    <property type="match status" value="1"/>
</dbReference>
<evidence type="ECO:0000259" key="1">
    <source>
        <dbReference type="PROSITE" id="PS50075"/>
    </source>
</evidence>
<dbReference type="RefSeq" id="WP_131259413.1">
    <property type="nucleotide sequence ID" value="NZ_JBHSUS010000001.1"/>
</dbReference>
<evidence type="ECO:0000313" key="3">
    <source>
        <dbReference type="Proteomes" id="UP001596364"/>
    </source>
</evidence>
<keyword evidence="3" id="KW-1185">Reference proteome</keyword>
<name>A0ABW1XF58_9ALTE</name>
<feature type="domain" description="Carrier" evidence="1">
    <location>
        <begin position="1"/>
        <end position="81"/>
    </location>
</feature>
<dbReference type="InterPro" id="IPR036736">
    <property type="entry name" value="ACP-like_sf"/>
</dbReference>
<comment type="caution">
    <text evidence="2">The sequence shown here is derived from an EMBL/GenBank/DDBJ whole genome shotgun (WGS) entry which is preliminary data.</text>
</comment>
<dbReference type="PROSITE" id="PS50075">
    <property type="entry name" value="CARRIER"/>
    <property type="match status" value="1"/>
</dbReference>
<gene>
    <name evidence="2" type="ORF">ACFP85_00815</name>
</gene>